<dbReference type="Proteomes" id="UP000250369">
    <property type="component" value="Unassembled WGS sequence"/>
</dbReference>
<dbReference type="PANTHER" id="PTHR43649:SF12">
    <property type="entry name" value="DIACETYLCHITOBIOSE BINDING PROTEIN DASA"/>
    <property type="match status" value="1"/>
</dbReference>
<name>A0A329LXD7_9BACL</name>
<keyword evidence="2" id="KW-0732">Signal</keyword>
<reference evidence="3 4" key="1">
    <citation type="journal article" date="2009" name="Int. J. Syst. Evol. Microbiol.">
        <title>Paenibacillus contaminans sp. nov., isolated from a contaminated laboratory plate.</title>
        <authorList>
            <person name="Chou J.H."/>
            <person name="Lee J.H."/>
            <person name="Lin M.C."/>
            <person name="Chang P.S."/>
            <person name="Arun A.B."/>
            <person name="Young C.C."/>
            <person name="Chen W.M."/>
        </authorList>
    </citation>
    <scope>NUCLEOTIDE SEQUENCE [LARGE SCALE GENOMIC DNA]</scope>
    <source>
        <strain evidence="3 4">CKOBP-6</strain>
    </source>
</reference>
<dbReference type="SUPFAM" id="SSF53850">
    <property type="entry name" value="Periplasmic binding protein-like II"/>
    <property type="match status" value="1"/>
</dbReference>
<dbReference type="Gene3D" id="3.40.190.10">
    <property type="entry name" value="Periplasmic binding protein-like II"/>
    <property type="match status" value="2"/>
</dbReference>
<accession>A0A329LXD7</accession>
<feature type="region of interest" description="Disordered" evidence="1">
    <location>
        <begin position="31"/>
        <end position="62"/>
    </location>
</feature>
<evidence type="ECO:0000313" key="3">
    <source>
        <dbReference type="EMBL" id="RAV11872.1"/>
    </source>
</evidence>
<proteinExistence type="predicted"/>
<sequence>MITKLWNGMRRSGLMALVAVTAAAAALSGCMSDGSSSNGGGTKEDGKGNVPSISPSELGLEPVEGKYDPPLELSMVNFMYGAPKFSEGEDMNDNRWVNYIREQYGIILRTLWEAPTDQLEQKVNMMIASGDIPDIVLVTPTQLVQLTKAGMIEDLTDVYERHAPRSVKDVVESAGQEVLESATINGRLMGLPFTGTEKENVPVLWIREDWMKRLNMPEPKTMNDLFAISEAFSTMDPDGNGKQDTFGLPLDKNLYMLTAIFNGYHAYRGNWIKDRDGKLVYGSVQPEVKQVLAKLQELYKAGQIDKEFGVKDMLKIEESVGRNQLGIYFGTMTGGYALSHFTPGVKWLPYPVPSSDGKLPLLQHPLNITYGYWVVKKGVTHPEAIYKLADLWLKLFYENKNDEVYDKFNTDTKVGYWTAAPIKLYKPFKNMEISLHLEPLLKSGKRADAGQLGKLTPEERQVYDMIQAYKAGDQKLWFYASRNDIGGSGEIISNYVNNNQFMPDQFNGTMTPTMVQKGAILNKMETEMMTKVIMGAPLSLFDEFAADWSKLGGEQMTKEVNDWYARK</sequence>
<dbReference type="Pfam" id="PF13416">
    <property type="entry name" value="SBP_bac_8"/>
    <property type="match status" value="1"/>
</dbReference>
<evidence type="ECO:0000256" key="1">
    <source>
        <dbReference type="SAM" id="MobiDB-lite"/>
    </source>
</evidence>
<comment type="caution">
    <text evidence="3">The sequence shown here is derived from an EMBL/GenBank/DDBJ whole genome shotgun (WGS) entry which is preliminary data.</text>
</comment>
<keyword evidence="4" id="KW-1185">Reference proteome</keyword>
<dbReference type="EMBL" id="QMFB01000035">
    <property type="protein sequence ID" value="RAV11872.1"/>
    <property type="molecule type" value="Genomic_DNA"/>
</dbReference>
<feature type="chain" id="PRO_5039104324" description="ABC transporter substrate-binding protein" evidence="2">
    <location>
        <begin position="26"/>
        <end position="567"/>
    </location>
</feature>
<organism evidence="3 4">
    <name type="scientific">Paenibacillus contaminans</name>
    <dbReference type="NCBI Taxonomy" id="450362"/>
    <lineage>
        <taxon>Bacteria</taxon>
        <taxon>Bacillati</taxon>
        <taxon>Bacillota</taxon>
        <taxon>Bacilli</taxon>
        <taxon>Bacillales</taxon>
        <taxon>Paenibacillaceae</taxon>
        <taxon>Paenibacillus</taxon>
    </lineage>
</organism>
<protein>
    <recommendedName>
        <fullName evidence="5">ABC transporter substrate-binding protein</fullName>
    </recommendedName>
</protein>
<feature type="signal peptide" evidence="2">
    <location>
        <begin position="1"/>
        <end position="25"/>
    </location>
</feature>
<dbReference type="OrthoDB" id="9787283at2"/>
<dbReference type="PROSITE" id="PS51257">
    <property type="entry name" value="PROKAR_LIPOPROTEIN"/>
    <property type="match status" value="1"/>
</dbReference>
<gene>
    <name evidence="3" type="ORF">DQG23_35405</name>
</gene>
<evidence type="ECO:0000256" key="2">
    <source>
        <dbReference type="SAM" id="SignalP"/>
    </source>
</evidence>
<dbReference type="InterPro" id="IPR050490">
    <property type="entry name" value="Bact_solute-bd_prot1"/>
</dbReference>
<dbReference type="PANTHER" id="PTHR43649">
    <property type="entry name" value="ARABINOSE-BINDING PROTEIN-RELATED"/>
    <property type="match status" value="1"/>
</dbReference>
<dbReference type="InterPro" id="IPR006059">
    <property type="entry name" value="SBP"/>
</dbReference>
<evidence type="ECO:0008006" key="5">
    <source>
        <dbReference type="Google" id="ProtNLM"/>
    </source>
</evidence>
<dbReference type="RefSeq" id="WP_113035767.1">
    <property type="nucleotide sequence ID" value="NZ_QMFB01000035.1"/>
</dbReference>
<dbReference type="AlphaFoldDB" id="A0A329LXD7"/>
<evidence type="ECO:0000313" key="4">
    <source>
        <dbReference type="Proteomes" id="UP000250369"/>
    </source>
</evidence>